<dbReference type="Pfam" id="PF02701">
    <property type="entry name" value="Zn_ribbon_Dof"/>
    <property type="match status" value="1"/>
</dbReference>
<protein>
    <recommendedName>
        <fullName evidence="9">Dof zinc finger protein</fullName>
    </recommendedName>
</protein>
<evidence type="ECO:0000256" key="6">
    <source>
        <dbReference type="ARBA" id="ARBA00023163"/>
    </source>
</evidence>
<keyword evidence="5 8" id="KW-0238">DNA-binding</keyword>
<dbReference type="GO" id="GO:0003677">
    <property type="term" value="F:DNA binding"/>
    <property type="evidence" value="ECO:0007669"/>
    <property type="project" value="UniProtKB-UniRule"/>
</dbReference>
<keyword evidence="4 9" id="KW-0805">Transcription regulation</keyword>
<dbReference type="PROSITE" id="PS01361">
    <property type="entry name" value="ZF_DOF_1"/>
    <property type="match status" value="1"/>
</dbReference>
<dbReference type="GO" id="GO:0008270">
    <property type="term" value="F:zinc ion binding"/>
    <property type="evidence" value="ECO:0007669"/>
    <property type="project" value="UniProtKB-KW"/>
</dbReference>
<dbReference type="PANTHER" id="PTHR31992">
    <property type="entry name" value="DOF ZINC FINGER PROTEIN DOF1.4-RELATED"/>
    <property type="match status" value="1"/>
</dbReference>
<accession>A0AAD7QGI0</accession>
<evidence type="ECO:0000256" key="2">
    <source>
        <dbReference type="ARBA" id="ARBA00022771"/>
    </source>
</evidence>
<dbReference type="KEGG" id="qsa:O6P43_000218"/>
<sequence>MVFSSSSPVFLDPPNWQQIISTHDHQGNGNQNPDHQIQLPSLPPYHNHGQVGGRGTSSGSIRPGSMADRARLAKIPHPESSLKCPRCESTNTKFCYFNNYNLSQPRHFCKTCRRYWTRGGSLRNVPVGGGCRRNKKNRRRTRSRSPPAAAAATDGSAQSVREIPTELGQMDRLHLPNFMASLHQYGGLGLNLCTDQMQAADHDHGNITNSSMDHWRLQQFSNNLLNGSYPFQSGGVDKAASGFGTITSSSSRVSTDQQLPPVRFEGRNLSKSHLGISESSNNQYWGGNSWTQLTGLSSSSSRTHLL</sequence>
<feature type="compositionally biased region" description="Low complexity" evidence="10">
    <location>
        <begin position="144"/>
        <end position="153"/>
    </location>
</feature>
<keyword evidence="6 9" id="KW-0804">Transcription</keyword>
<keyword evidence="13" id="KW-1185">Reference proteome</keyword>
<proteinExistence type="predicted"/>
<organism evidence="12 13">
    <name type="scientific">Quillaja saponaria</name>
    <name type="common">Soap bark tree</name>
    <dbReference type="NCBI Taxonomy" id="32244"/>
    <lineage>
        <taxon>Eukaryota</taxon>
        <taxon>Viridiplantae</taxon>
        <taxon>Streptophyta</taxon>
        <taxon>Embryophyta</taxon>
        <taxon>Tracheophyta</taxon>
        <taxon>Spermatophyta</taxon>
        <taxon>Magnoliopsida</taxon>
        <taxon>eudicotyledons</taxon>
        <taxon>Gunneridae</taxon>
        <taxon>Pentapetalae</taxon>
        <taxon>rosids</taxon>
        <taxon>fabids</taxon>
        <taxon>Fabales</taxon>
        <taxon>Quillajaceae</taxon>
        <taxon>Quillaja</taxon>
    </lineage>
</organism>
<gene>
    <name evidence="12" type="ORF">O6P43_000218</name>
</gene>
<feature type="region of interest" description="Disordered" evidence="10">
    <location>
        <begin position="19"/>
        <end position="65"/>
    </location>
</feature>
<dbReference type="PROSITE" id="PS50884">
    <property type="entry name" value="ZF_DOF_2"/>
    <property type="match status" value="1"/>
</dbReference>
<dbReference type="EMBL" id="JARAOO010000001">
    <property type="protein sequence ID" value="KAJ7980870.1"/>
    <property type="molecule type" value="Genomic_DNA"/>
</dbReference>
<dbReference type="PANTHER" id="PTHR31992:SF193">
    <property type="entry name" value="DOF ZINC FINGER PROTEIN DOF3.6"/>
    <property type="match status" value="1"/>
</dbReference>
<dbReference type="InterPro" id="IPR045174">
    <property type="entry name" value="Dof"/>
</dbReference>
<evidence type="ECO:0000256" key="8">
    <source>
        <dbReference type="PROSITE-ProRule" id="PRU00071"/>
    </source>
</evidence>
<reference evidence="12 13" key="1">
    <citation type="journal article" date="2023" name="Science">
        <title>Elucidation of the pathway for biosynthesis of saponin adjuvants from the soapbark tree.</title>
        <authorList>
            <person name="Reed J."/>
            <person name="Orme A."/>
            <person name="El-Demerdash A."/>
            <person name="Owen C."/>
            <person name="Martin L.B.B."/>
            <person name="Misra R.C."/>
            <person name="Kikuchi S."/>
            <person name="Rejzek M."/>
            <person name="Martin A.C."/>
            <person name="Harkess A."/>
            <person name="Leebens-Mack J."/>
            <person name="Louveau T."/>
            <person name="Stephenson M.J."/>
            <person name="Osbourn A."/>
        </authorList>
    </citation>
    <scope>NUCLEOTIDE SEQUENCE [LARGE SCALE GENOMIC DNA]</scope>
    <source>
        <strain evidence="12">S10</strain>
    </source>
</reference>
<evidence type="ECO:0000313" key="13">
    <source>
        <dbReference type="Proteomes" id="UP001163823"/>
    </source>
</evidence>
<dbReference type="GO" id="GO:0003700">
    <property type="term" value="F:DNA-binding transcription factor activity"/>
    <property type="evidence" value="ECO:0007669"/>
    <property type="project" value="UniProtKB-UniRule"/>
</dbReference>
<dbReference type="GO" id="GO:0005634">
    <property type="term" value="C:nucleus"/>
    <property type="evidence" value="ECO:0007669"/>
    <property type="project" value="UniProtKB-SubCell"/>
</dbReference>
<feature type="compositionally biased region" description="Basic residues" evidence="10">
    <location>
        <begin position="132"/>
        <end position="143"/>
    </location>
</feature>
<feature type="region of interest" description="Disordered" evidence="10">
    <location>
        <begin position="126"/>
        <end position="159"/>
    </location>
</feature>
<keyword evidence="1 9" id="KW-0479">Metal-binding</keyword>
<evidence type="ECO:0000313" key="12">
    <source>
        <dbReference type="EMBL" id="KAJ7980870.1"/>
    </source>
</evidence>
<evidence type="ECO:0000256" key="4">
    <source>
        <dbReference type="ARBA" id="ARBA00023015"/>
    </source>
</evidence>
<feature type="domain" description="Dof-type" evidence="11">
    <location>
        <begin position="82"/>
        <end position="136"/>
    </location>
</feature>
<keyword evidence="3 9" id="KW-0862">Zinc</keyword>
<evidence type="ECO:0000256" key="9">
    <source>
        <dbReference type="RuleBase" id="RU369094"/>
    </source>
</evidence>
<dbReference type="InterPro" id="IPR003851">
    <property type="entry name" value="Znf_Dof"/>
</dbReference>
<keyword evidence="7 8" id="KW-0539">Nucleus</keyword>
<name>A0AAD7QGI0_QUISA</name>
<evidence type="ECO:0000259" key="11">
    <source>
        <dbReference type="PROSITE" id="PS50884"/>
    </source>
</evidence>
<feature type="compositionally biased region" description="Polar residues" evidence="10">
    <location>
        <begin position="19"/>
        <end position="39"/>
    </location>
</feature>
<evidence type="ECO:0000256" key="3">
    <source>
        <dbReference type="ARBA" id="ARBA00022833"/>
    </source>
</evidence>
<evidence type="ECO:0000256" key="1">
    <source>
        <dbReference type="ARBA" id="ARBA00022723"/>
    </source>
</evidence>
<keyword evidence="2 8" id="KW-0863">Zinc-finger</keyword>
<evidence type="ECO:0000256" key="7">
    <source>
        <dbReference type="ARBA" id="ARBA00023242"/>
    </source>
</evidence>
<dbReference type="AlphaFoldDB" id="A0AAD7QGI0"/>
<comment type="function">
    <text evidence="9">Transcription factor that binds specifically to a 5'-AA[AG]G-3' consensus core sequence.</text>
</comment>
<evidence type="ECO:0000256" key="5">
    <source>
        <dbReference type="ARBA" id="ARBA00023125"/>
    </source>
</evidence>
<dbReference type="Proteomes" id="UP001163823">
    <property type="component" value="Chromosome 1"/>
</dbReference>
<comment type="subcellular location">
    <subcellularLocation>
        <location evidence="8 9">Nucleus</location>
    </subcellularLocation>
</comment>
<evidence type="ECO:0000256" key="10">
    <source>
        <dbReference type="SAM" id="MobiDB-lite"/>
    </source>
</evidence>
<comment type="caution">
    <text evidence="12">The sequence shown here is derived from an EMBL/GenBank/DDBJ whole genome shotgun (WGS) entry which is preliminary data.</text>
</comment>